<gene>
    <name evidence="1" type="ORF">JCM9157_223</name>
</gene>
<comment type="caution">
    <text evidence="1">The sequence shown here is derived from an EMBL/GenBank/DDBJ whole genome shotgun (WGS) entry which is preliminary data.</text>
</comment>
<keyword evidence="2" id="KW-1185">Reference proteome</keyword>
<sequence length="111" mass="12575">MRLVSIRSIISGTKLAKPIYNDNGQVLLFEGAELTERVLDRLTQLGFSFLYVQDSQTDDIVVENVITEETKRKAIKTIKDEFIAIADELKLKKTFNADHLSKDFGKVVQLS</sequence>
<accession>W4QMT8</accession>
<evidence type="ECO:0000313" key="1">
    <source>
        <dbReference type="EMBL" id="GAE33232.1"/>
    </source>
</evidence>
<dbReference type="EMBL" id="BAUV01000001">
    <property type="protein sequence ID" value="GAE33232.1"/>
    <property type="molecule type" value="Genomic_DNA"/>
</dbReference>
<evidence type="ECO:0000313" key="2">
    <source>
        <dbReference type="Proteomes" id="UP000018896"/>
    </source>
</evidence>
<dbReference type="RefSeq" id="WP_235714762.1">
    <property type="nucleotide sequence ID" value="NZ_BAUV01000001.1"/>
</dbReference>
<proteinExistence type="predicted"/>
<dbReference type="AlphaFoldDB" id="W4QMT8"/>
<reference evidence="1 2" key="1">
    <citation type="journal article" date="2014" name="Genome Announc.">
        <title>Draft Genome Sequences of Three Alkaliphilic Bacillus Strains, Bacillus wakoensis JCM 9140T, Bacillus akibai JCM 9157T, and Bacillus hemicellulosilyticus JCM 9152T.</title>
        <authorList>
            <person name="Yuki M."/>
            <person name="Oshima K."/>
            <person name="Suda W."/>
            <person name="Oshida Y."/>
            <person name="Kitamura K."/>
            <person name="Iida T."/>
            <person name="Hattori M."/>
            <person name="Ohkuma M."/>
        </authorList>
    </citation>
    <scope>NUCLEOTIDE SEQUENCE [LARGE SCALE GENOMIC DNA]</scope>
    <source>
        <strain evidence="1 2">JCM 9157</strain>
    </source>
</reference>
<dbReference type="GO" id="GO:0016787">
    <property type="term" value="F:hydrolase activity"/>
    <property type="evidence" value="ECO:0007669"/>
    <property type="project" value="UniProtKB-KW"/>
</dbReference>
<protein>
    <submittedName>
        <fullName evidence="1">HD-GYP hydrolase domain containing protein</fullName>
    </submittedName>
</protein>
<dbReference type="STRING" id="1236973.JCM9157_223"/>
<organism evidence="1 2">
    <name type="scientific">Halalkalibacter akibai (strain ATCC 43226 / DSM 21942 / CIP 109018 / JCM 9157 / 1139)</name>
    <name type="common">Bacillus akibai</name>
    <dbReference type="NCBI Taxonomy" id="1236973"/>
    <lineage>
        <taxon>Bacteria</taxon>
        <taxon>Bacillati</taxon>
        <taxon>Bacillota</taxon>
        <taxon>Bacilli</taxon>
        <taxon>Bacillales</taxon>
        <taxon>Bacillaceae</taxon>
        <taxon>Halalkalibacter</taxon>
    </lineage>
</organism>
<dbReference type="Gene3D" id="1.10.3210.10">
    <property type="entry name" value="Hypothetical protein af1432"/>
    <property type="match status" value="1"/>
</dbReference>
<dbReference type="Proteomes" id="UP000018896">
    <property type="component" value="Unassembled WGS sequence"/>
</dbReference>
<dbReference type="eggNOG" id="COG2206">
    <property type="taxonomic scope" value="Bacteria"/>
</dbReference>
<name>W4QMT8_HALA3</name>
<keyword evidence="1" id="KW-0378">Hydrolase</keyword>